<dbReference type="PATRIC" id="fig|999437.3.peg.2785"/>
<dbReference type="HOGENOM" id="CLU_1509967_0_0_12"/>
<evidence type="ECO:0000313" key="1">
    <source>
        <dbReference type="EMBL" id="EMB19607.1"/>
    </source>
</evidence>
<dbReference type="Proteomes" id="UP000016183">
    <property type="component" value="Unassembled WGS sequence"/>
</dbReference>
<dbReference type="EMBL" id="AGDZ01000039">
    <property type="protein sequence ID" value="EMB19607.1"/>
    <property type="molecule type" value="Genomic_DNA"/>
</dbReference>
<dbReference type="OrthoDB" id="7008478at2"/>
<sequence>MEYFERIEIENNIIINHIIGEKPKKEKEGITYIYASNIQANIGDDVRMYEDLITGKKKSLKKLIDENLIQPPEGKKLNEAGTDFEDMTESEKVEAGLRNLKDDEKIENGQIVPKTKKELYDEGMLSKEEYNAYIDELRQAAYSREADPLGMQVLRGDLDKAVWLEKIAEIKKRYPKID</sequence>
<gene>
    <name evidence="1" type="ORF">HMPREF9733_02707</name>
</gene>
<protein>
    <submittedName>
        <fullName evidence="1">Uncharacterized protein</fullName>
    </submittedName>
</protein>
<reference evidence="1 2" key="1">
    <citation type="submission" date="2012-01" db="EMBL/GenBank/DDBJ databases">
        <title>The Genome Sequence of Treponema denticola SP33.</title>
        <authorList>
            <consortium name="The Broad Institute Genome Sequencing Platform"/>
            <person name="Earl A."/>
            <person name="Ward D."/>
            <person name="Feldgarden M."/>
            <person name="Gevers D."/>
            <person name="Blanton J.M."/>
            <person name="Fenno C.J."/>
            <person name="Baranova O.V."/>
            <person name="Mathney J."/>
            <person name="Dewhirst F.E."/>
            <person name="Izard J."/>
            <person name="Young S.K."/>
            <person name="Zeng Q."/>
            <person name="Gargeya S."/>
            <person name="Fitzgerald M."/>
            <person name="Haas B."/>
            <person name="Abouelleil A."/>
            <person name="Alvarado L."/>
            <person name="Arachchi H.M."/>
            <person name="Berlin A."/>
            <person name="Chapman S.B."/>
            <person name="Gearin G."/>
            <person name="Goldberg J."/>
            <person name="Griggs A."/>
            <person name="Gujja S."/>
            <person name="Hansen M."/>
            <person name="Heiman D."/>
            <person name="Howarth C."/>
            <person name="Larimer J."/>
            <person name="Lui A."/>
            <person name="MacDonald P.J.P."/>
            <person name="McCowen C."/>
            <person name="Montmayeur A."/>
            <person name="Murphy C."/>
            <person name="Neiman D."/>
            <person name="Pearson M."/>
            <person name="Priest M."/>
            <person name="Roberts A."/>
            <person name="Saif S."/>
            <person name="Shea T."/>
            <person name="Sisk P."/>
            <person name="Stolte C."/>
            <person name="Sykes S."/>
            <person name="Wortman J."/>
            <person name="Nusbaum C."/>
            <person name="Birren B."/>
        </authorList>
    </citation>
    <scope>NUCLEOTIDE SEQUENCE [LARGE SCALE GENOMIC DNA]</scope>
    <source>
        <strain evidence="1 2">SP33</strain>
    </source>
</reference>
<accession>M2B400</accession>
<organism evidence="1 2">
    <name type="scientific">Treponema denticola SP33</name>
    <dbReference type="NCBI Taxonomy" id="999437"/>
    <lineage>
        <taxon>Bacteria</taxon>
        <taxon>Pseudomonadati</taxon>
        <taxon>Spirochaetota</taxon>
        <taxon>Spirochaetia</taxon>
        <taxon>Spirochaetales</taxon>
        <taxon>Treponemataceae</taxon>
        <taxon>Treponema</taxon>
    </lineage>
</organism>
<proteinExistence type="predicted"/>
<evidence type="ECO:0000313" key="2">
    <source>
        <dbReference type="Proteomes" id="UP000016183"/>
    </source>
</evidence>
<name>M2B400_TREDN</name>
<dbReference type="RefSeq" id="WP_010697706.1">
    <property type="nucleotide sequence ID" value="NZ_KB442455.1"/>
</dbReference>
<comment type="caution">
    <text evidence="1">The sequence shown here is derived from an EMBL/GenBank/DDBJ whole genome shotgun (WGS) entry which is preliminary data.</text>
</comment>
<dbReference type="AlphaFoldDB" id="M2B400"/>